<evidence type="ECO:0000259" key="9">
    <source>
        <dbReference type="Pfam" id="PF01281"/>
    </source>
</evidence>
<dbReference type="RefSeq" id="WP_092076240.1">
    <property type="nucleotide sequence ID" value="NZ_CALFZY010000007.1"/>
</dbReference>
<gene>
    <name evidence="7" type="primary">rplI</name>
    <name evidence="11" type="ORF">SAMN05661003_102205</name>
</gene>
<keyword evidence="12" id="KW-1185">Reference proteome</keyword>
<evidence type="ECO:0000256" key="7">
    <source>
        <dbReference type="HAMAP-Rule" id="MF_00503"/>
    </source>
</evidence>
<dbReference type="FunFam" id="3.40.5.10:FF:000003">
    <property type="entry name" value="50S ribosomal protein L9"/>
    <property type="match status" value="1"/>
</dbReference>
<feature type="domain" description="Ribosomal protein L9" evidence="9">
    <location>
        <begin position="1"/>
        <end position="47"/>
    </location>
</feature>
<dbReference type="InterPro" id="IPR036935">
    <property type="entry name" value="Ribosomal_bL9_N_sf"/>
</dbReference>
<dbReference type="GO" id="GO:0006412">
    <property type="term" value="P:translation"/>
    <property type="evidence" value="ECO:0007669"/>
    <property type="project" value="UniProtKB-UniRule"/>
</dbReference>
<keyword evidence="4 7" id="KW-0689">Ribosomal protein</keyword>
<evidence type="ECO:0000313" key="11">
    <source>
        <dbReference type="EMBL" id="SDD94868.1"/>
    </source>
</evidence>
<evidence type="ECO:0000256" key="2">
    <source>
        <dbReference type="ARBA" id="ARBA00022730"/>
    </source>
</evidence>
<feature type="domain" description="Large ribosomal subunit protein bL9 C-terminal" evidence="10">
    <location>
        <begin position="65"/>
        <end position="145"/>
    </location>
</feature>
<dbReference type="InterPro" id="IPR020070">
    <property type="entry name" value="Ribosomal_bL9_N"/>
</dbReference>
<dbReference type="AlphaFoldDB" id="A0A1G6YWZ6"/>
<evidence type="ECO:0000256" key="4">
    <source>
        <dbReference type="ARBA" id="ARBA00022980"/>
    </source>
</evidence>
<dbReference type="OrthoDB" id="9788336at2"/>
<evidence type="ECO:0000313" key="12">
    <source>
        <dbReference type="Proteomes" id="UP000243205"/>
    </source>
</evidence>
<dbReference type="InterPro" id="IPR036791">
    <property type="entry name" value="Ribosomal_bL9_C_sf"/>
</dbReference>
<dbReference type="HAMAP" id="MF_00503">
    <property type="entry name" value="Ribosomal_bL9"/>
    <property type="match status" value="1"/>
</dbReference>
<dbReference type="Pfam" id="PF01281">
    <property type="entry name" value="Ribosomal_L9_N"/>
    <property type="match status" value="1"/>
</dbReference>
<accession>A0A1G6YWZ6</accession>
<comment type="similarity">
    <text evidence="1 7">Belongs to the bacterial ribosomal protein bL9 family.</text>
</comment>
<keyword evidence="5 7" id="KW-0687">Ribonucleoprotein</keyword>
<dbReference type="GO" id="GO:0005840">
    <property type="term" value="C:ribosome"/>
    <property type="evidence" value="ECO:0007669"/>
    <property type="project" value="UniProtKB-KW"/>
</dbReference>
<dbReference type="PANTHER" id="PTHR21368">
    <property type="entry name" value="50S RIBOSOMAL PROTEIN L9"/>
    <property type="match status" value="1"/>
</dbReference>
<protein>
    <recommendedName>
        <fullName evidence="6 7">Large ribosomal subunit protein bL9</fullName>
    </recommendedName>
</protein>
<dbReference type="Proteomes" id="UP000243205">
    <property type="component" value="Unassembled WGS sequence"/>
</dbReference>
<dbReference type="GO" id="GO:1990904">
    <property type="term" value="C:ribonucleoprotein complex"/>
    <property type="evidence" value="ECO:0007669"/>
    <property type="project" value="UniProtKB-KW"/>
</dbReference>
<dbReference type="Gene3D" id="3.10.430.100">
    <property type="entry name" value="Ribosomal protein L9, C-terminal domain"/>
    <property type="match status" value="1"/>
</dbReference>
<proteinExistence type="inferred from homology"/>
<name>A0A1G6YWZ6_9BACT</name>
<comment type="function">
    <text evidence="7">Binds to the 23S rRNA.</text>
</comment>
<keyword evidence="8" id="KW-0175">Coiled coil</keyword>
<evidence type="ECO:0000256" key="8">
    <source>
        <dbReference type="SAM" id="Coils"/>
    </source>
</evidence>
<dbReference type="InterPro" id="IPR020069">
    <property type="entry name" value="Ribosomal_bL9_C"/>
</dbReference>
<dbReference type="SUPFAM" id="SSF55658">
    <property type="entry name" value="L9 N-domain-like"/>
    <property type="match status" value="1"/>
</dbReference>
<keyword evidence="3 7" id="KW-0694">RNA-binding</keyword>
<dbReference type="InterPro" id="IPR020594">
    <property type="entry name" value="Ribosomal_bL9_bac/chp"/>
</dbReference>
<evidence type="ECO:0000256" key="3">
    <source>
        <dbReference type="ARBA" id="ARBA00022884"/>
    </source>
</evidence>
<dbReference type="NCBIfam" id="TIGR00158">
    <property type="entry name" value="L9"/>
    <property type="match status" value="1"/>
</dbReference>
<reference evidence="12" key="1">
    <citation type="submission" date="2016-10" db="EMBL/GenBank/DDBJ databases">
        <authorList>
            <person name="Varghese N."/>
            <person name="Submissions S."/>
        </authorList>
    </citation>
    <scope>NUCLEOTIDE SEQUENCE [LARGE SCALE GENOMIC DNA]</scope>
    <source>
        <strain evidence="12">DSM 8987</strain>
    </source>
</reference>
<dbReference type="InterPro" id="IPR000244">
    <property type="entry name" value="Ribosomal_bL9"/>
</dbReference>
<sequence length="150" mass="16337">MEIILTESIEGLGEVGTIAKVKPGYARNYLLPRGLAVVADMRNMKEFEHQKRQLERKAQKIAQTSEAIKARIEACPCVFSLRAGEEGKLFGSVTSADICDKLAAADIQIDRKKIQLDEPIKLLGEHQVGIKLPGAITATIKVVVNPADAD</sequence>
<dbReference type="EMBL" id="FNAQ01000002">
    <property type="protein sequence ID" value="SDD94868.1"/>
    <property type="molecule type" value="Genomic_DNA"/>
</dbReference>
<dbReference type="GO" id="GO:0019843">
    <property type="term" value="F:rRNA binding"/>
    <property type="evidence" value="ECO:0007669"/>
    <property type="project" value="UniProtKB-UniRule"/>
</dbReference>
<dbReference type="Pfam" id="PF03948">
    <property type="entry name" value="Ribosomal_L9_C"/>
    <property type="match status" value="1"/>
</dbReference>
<dbReference type="STRING" id="57664.SAMN05661003_102205"/>
<evidence type="ECO:0000256" key="5">
    <source>
        <dbReference type="ARBA" id="ARBA00023274"/>
    </source>
</evidence>
<evidence type="ECO:0000259" key="10">
    <source>
        <dbReference type="Pfam" id="PF03948"/>
    </source>
</evidence>
<dbReference type="SUPFAM" id="SSF55653">
    <property type="entry name" value="Ribosomal protein L9 C-domain"/>
    <property type="match status" value="1"/>
</dbReference>
<dbReference type="Gene3D" id="3.40.5.10">
    <property type="entry name" value="Ribosomal protein L9, N-terminal domain"/>
    <property type="match status" value="1"/>
</dbReference>
<dbReference type="InterPro" id="IPR009027">
    <property type="entry name" value="Ribosomal_bL9/RNase_H1_N"/>
</dbReference>
<keyword evidence="2 7" id="KW-0699">rRNA-binding</keyword>
<dbReference type="GO" id="GO:0003735">
    <property type="term" value="F:structural constituent of ribosome"/>
    <property type="evidence" value="ECO:0007669"/>
    <property type="project" value="InterPro"/>
</dbReference>
<organism evidence="11 12">
    <name type="scientific">Desulfuromonas thiophila</name>
    <dbReference type="NCBI Taxonomy" id="57664"/>
    <lineage>
        <taxon>Bacteria</taxon>
        <taxon>Pseudomonadati</taxon>
        <taxon>Thermodesulfobacteriota</taxon>
        <taxon>Desulfuromonadia</taxon>
        <taxon>Desulfuromonadales</taxon>
        <taxon>Desulfuromonadaceae</taxon>
        <taxon>Desulfuromonas</taxon>
    </lineage>
</organism>
<evidence type="ECO:0000256" key="1">
    <source>
        <dbReference type="ARBA" id="ARBA00010605"/>
    </source>
</evidence>
<evidence type="ECO:0000256" key="6">
    <source>
        <dbReference type="ARBA" id="ARBA00035292"/>
    </source>
</evidence>
<feature type="coiled-coil region" evidence="8">
    <location>
        <begin position="37"/>
        <end position="71"/>
    </location>
</feature>